<dbReference type="AlphaFoldDB" id="A0A175WBC1"/>
<dbReference type="InterPro" id="IPR044429">
    <property type="entry name" value="SETD4_SET"/>
</dbReference>
<dbReference type="VEuPathDB" id="FungiDB:MMYC01_202068"/>
<dbReference type="Proteomes" id="UP000078237">
    <property type="component" value="Unassembled WGS sequence"/>
</dbReference>
<dbReference type="STRING" id="100816.A0A175WBC1"/>
<dbReference type="PANTHER" id="PTHR13271">
    <property type="entry name" value="UNCHARACTERIZED PUTATIVE METHYLTRANSFERASE"/>
    <property type="match status" value="1"/>
</dbReference>
<feature type="domain" description="SET" evidence="1">
    <location>
        <begin position="19"/>
        <end position="235"/>
    </location>
</feature>
<protein>
    <submittedName>
        <fullName evidence="2">Ribosomal lysine N-methyltransferase set11</fullName>
    </submittedName>
</protein>
<sequence>MEVYDELLRWAGEKGIELHGVEPRAIPGRGVGVVATKPLKADERLLYVPTSALRTLDTVRPKIKKSLPPGTKVQAILAAELALEKPTSKYAPWTAVIPSHDSIISSLPLSWEPALHPYLPKPARSLLGKQQSKFDRDWTAVQQHLVPALPASQASSLTRQRFLYAWLLVNTRTFYHETSRTARLLPKDDRMVLQPVADLFNHADGGCEVAFTPGSFTITADREYRPGEEVCICYGRHPNDFLLVEYGFVLTRNRWDEACIDDAVMPEFDDAQREALEEQGFWGKYVLDERTVCYRTQVAVRLLCVGDVEVWKGFVAEGEDGGEEMQREVDRLLVRVLKRYLGKLEGTVEELGRVEAGEPCQREVLDLRWKQIMRLIRRTIERLET</sequence>
<dbReference type="InterPro" id="IPR001214">
    <property type="entry name" value="SET_dom"/>
</dbReference>
<dbReference type="SUPFAM" id="SSF82199">
    <property type="entry name" value="SET domain"/>
    <property type="match status" value="1"/>
</dbReference>
<comment type="caution">
    <text evidence="2">The sequence shown here is derived from an EMBL/GenBank/DDBJ whole genome shotgun (WGS) entry which is preliminary data.</text>
</comment>
<dbReference type="CDD" id="cd19177">
    <property type="entry name" value="SET_SETD4"/>
    <property type="match status" value="1"/>
</dbReference>
<organism evidence="2 3">
    <name type="scientific">Madurella mycetomatis</name>
    <dbReference type="NCBI Taxonomy" id="100816"/>
    <lineage>
        <taxon>Eukaryota</taxon>
        <taxon>Fungi</taxon>
        <taxon>Dikarya</taxon>
        <taxon>Ascomycota</taxon>
        <taxon>Pezizomycotina</taxon>
        <taxon>Sordariomycetes</taxon>
        <taxon>Sordariomycetidae</taxon>
        <taxon>Sordariales</taxon>
        <taxon>Sordariales incertae sedis</taxon>
        <taxon>Madurella</taxon>
    </lineage>
</organism>
<dbReference type="EMBL" id="LCTW02000048">
    <property type="protein sequence ID" value="KXX80905.1"/>
    <property type="molecule type" value="Genomic_DNA"/>
</dbReference>
<dbReference type="GO" id="GO:0032259">
    <property type="term" value="P:methylation"/>
    <property type="evidence" value="ECO:0007669"/>
    <property type="project" value="UniProtKB-KW"/>
</dbReference>
<proteinExistence type="predicted"/>
<dbReference type="OrthoDB" id="441812at2759"/>
<evidence type="ECO:0000259" key="1">
    <source>
        <dbReference type="PROSITE" id="PS50280"/>
    </source>
</evidence>
<dbReference type="PROSITE" id="PS50280">
    <property type="entry name" value="SET"/>
    <property type="match status" value="1"/>
</dbReference>
<gene>
    <name evidence="2" type="ORF">MMYC01_202068</name>
</gene>
<name>A0A175WBC1_9PEZI</name>
<evidence type="ECO:0000313" key="2">
    <source>
        <dbReference type="EMBL" id="KXX80905.1"/>
    </source>
</evidence>
<dbReference type="Pfam" id="PF00856">
    <property type="entry name" value="SET"/>
    <property type="match status" value="1"/>
</dbReference>
<dbReference type="InterPro" id="IPR046341">
    <property type="entry name" value="SET_dom_sf"/>
</dbReference>
<dbReference type="PANTHER" id="PTHR13271:SF137">
    <property type="entry name" value="SET DOMAIN-CONTAINING PROTEIN"/>
    <property type="match status" value="1"/>
</dbReference>
<keyword evidence="3" id="KW-1185">Reference proteome</keyword>
<reference evidence="2 3" key="1">
    <citation type="journal article" date="2016" name="Genome Announc.">
        <title>Genome Sequence of Madurella mycetomatis mm55, Isolated from a Human Mycetoma Case in Sudan.</title>
        <authorList>
            <person name="Smit S."/>
            <person name="Derks M.F."/>
            <person name="Bervoets S."/>
            <person name="Fahal A."/>
            <person name="van Leeuwen W."/>
            <person name="van Belkum A."/>
            <person name="van de Sande W.W."/>
        </authorList>
    </citation>
    <scope>NUCLEOTIDE SEQUENCE [LARGE SCALE GENOMIC DNA]</scope>
    <source>
        <strain evidence="3">mm55</strain>
    </source>
</reference>
<dbReference type="InterPro" id="IPR050600">
    <property type="entry name" value="SETD3_SETD6_MTase"/>
</dbReference>
<dbReference type="GO" id="GO:0016279">
    <property type="term" value="F:protein-lysine N-methyltransferase activity"/>
    <property type="evidence" value="ECO:0007669"/>
    <property type="project" value="InterPro"/>
</dbReference>
<dbReference type="Gene3D" id="3.90.1410.10">
    <property type="entry name" value="set domain protein methyltransferase, domain 1"/>
    <property type="match status" value="1"/>
</dbReference>
<evidence type="ECO:0000313" key="3">
    <source>
        <dbReference type="Proteomes" id="UP000078237"/>
    </source>
</evidence>
<accession>A0A175WBC1</accession>